<keyword evidence="2" id="KW-1185">Reference proteome</keyword>
<comment type="caution">
    <text evidence="1">The sequence shown here is derived from an EMBL/GenBank/DDBJ whole genome shotgun (WGS) entry which is preliminary data.</text>
</comment>
<dbReference type="RefSeq" id="WP_046104072.1">
    <property type="nucleotide sequence ID" value="NZ_JZEY01000054.1"/>
</dbReference>
<name>A0A0F5FKF4_9HYPH</name>
<evidence type="ECO:0000313" key="1">
    <source>
        <dbReference type="EMBL" id="KKB09379.1"/>
    </source>
</evidence>
<gene>
    <name evidence="1" type="ORF">VE26_05415</name>
</gene>
<dbReference type="EMBL" id="JZEY01000054">
    <property type="protein sequence ID" value="KKB09379.1"/>
    <property type="molecule type" value="Genomic_DNA"/>
</dbReference>
<dbReference type="PATRIC" id="fig|429727.3.peg.1120"/>
<evidence type="ECO:0000313" key="2">
    <source>
        <dbReference type="Proteomes" id="UP000033649"/>
    </source>
</evidence>
<dbReference type="Proteomes" id="UP000033649">
    <property type="component" value="Unassembled WGS sequence"/>
</dbReference>
<protein>
    <submittedName>
        <fullName evidence="1">Uncharacterized protein</fullName>
    </submittedName>
</protein>
<accession>A0A0F5FKF4</accession>
<organism evidence="1 2">
    <name type="scientific">Devosia chinhatensis</name>
    <dbReference type="NCBI Taxonomy" id="429727"/>
    <lineage>
        <taxon>Bacteria</taxon>
        <taxon>Pseudomonadati</taxon>
        <taxon>Pseudomonadota</taxon>
        <taxon>Alphaproteobacteria</taxon>
        <taxon>Hyphomicrobiales</taxon>
        <taxon>Devosiaceae</taxon>
        <taxon>Devosia</taxon>
    </lineage>
</organism>
<dbReference type="AlphaFoldDB" id="A0A0F5FKF4"/>
<sequence length="86" mass="9491">MTDKAPTPTKLIVYLAFISGEDGEIQPAFEAREAQSEDQAKQQARILWSSGKYAGAIAWWRSADLINGEFGDPVVLFSEGEVPEME</sequence>
<proteinExistence type="predicted"/>
<dbReference type="OrthoDB" id="7949440at2"/>
<reference evidence="1 2" key="1">
    <citation type="submission" date="2015-03" db="EMBL/GenBank/DDBJ databases">
        <authorList>
            <person name="Hassan Y."/>
            <person name="Lepp D."/>
            <person name="Li X.-Z."/>
            <person name="Zhou T."/>
        </authorList>
    </citation>
    <scope>NUCLEOTIDE SEQUENCE [LARGE SCALE GENOMIC DNA]</scope>
    <source>
        <strain evidence="1 2">IPL18</strain>
    </source>
</reference>